<dbReference type="GO" id="GO:0005737">
    <property type="term" value="C:cytoplasm"/>
    <property type="evidence" value="ECO:0007669"/>
    <property type="project" value="UniProtKB-SubCell"/>
</dbReference>
<dbReference type="PANTHER" id="PTHR23359">
    <property type="entry name" value="NUCLEOTIDE KINASE"/>
    <property type="match status" value="1"/>
</dbReference>
<reference evidence="12 13" key="1">
    <citation type="submission" date="2017-09" db="EMBL/GenBank/DDBJ databases">
        <title>Evaluation of Pacific Biosciences Sequencing Technology to Finishing C. thermocellum Genome Sequences.</title>
        <authorList>
            <person name="Brown S."/>
        </authorList>
    </citation>
    <scope>NUCLEOTIDE SEQUENCE [LARGE SCALE GENOMIC DNA]</scope>
    <source>
        <strain evidence="12 13">AD2</strain>
    </source>
</reference>
<feature type="binding site" evidence="8">
    <location>
        <position position="36"/>
    </location>
    <ligand>
        <name>AMP</name>
        <dbReference type="ChEBI" id="CHEBI:456215"/>
    </ligand>
</feature>
<dbReference type="FunFam" id="3.40.50.300:FF:000106">
    <property type="entry name" value="Adenylate kinase mitochondrial"/>
    <property type="match status" value="1"/>
</dbReference>
<protein>
    <recommendedName>
        <fullName evidence="8 10">Adenylate kinase</fullName>
        <shortName evidence="8">AK</shortName>
        <ecNumber evidence="8 10">2.7.4.3</ecNumber>
    </recommendedName>
    <alternativeName>
        <fullName evidence="8">ATP-AMP transphosphorylase</fullName>
    </alternativeName>
    <alternativeName>
        <fullName evidence="8">ATP:AMP phosphotransferase</fullName>
    </alternativeName>
    <alternativeName>
        <fullName evidence="8">Adenylate monophosphate kinase</fullName>
    </alternativeName>
</protein>
<sequence>MRLVLLGAPGAGKGTQAVVISQKYNVPHISTGDIFRSNIKNGTELGRKAKEYIDKGLLVPDELTVDIVKDRISQPDCKAGFILDGFPRTIYQAERLDEILKELNVELDCALNIYVPDEEIIKRMSGRRVCSKCGMSYHIVYNQPKVENICDSCNGELIQRDDDKEETVIQRLNTYHKQTEPLIEYYEKKGKLLTVHGQEGVDDTTKEVLNALSGVKL</sequence>
<dbReference type="GO" id="GO:0008270">
    <property type="term" value="F:zinc ion binding"/>
    <property type="evidence" value="ECO:0007669"/>
    <property type="project" value="UniProtKB-UniRule"/>
</dbReference>
<dbReference type="NCBIfam" id="NF001381">
    <property type="entry name" value="PRK00279.1-3"/>
    <property type="match status" value="1"/>
</dbReference>
<dbReference type="Gene3D" id="3.40.50.300">
    <property type="entry name" value="P-loop containing nucleotide triphosphate hydrolases"/>
    <property type="match status" value="1"/>
</dbReference>
<evidence type="ECO:0000256" key="8">
    <source>
        <dbReference type="HAMAP-Rule" id="MF_00235"/>
    </source>
</evidence>
<feature type="binding site" evidence="8">
    <location>
        <begin position="136"/>
        <end position="137"/>
    </location>
    <ligand>
        <name>ATP</name>
        <dbReference type="ChEBI" id="CHEBI:30616"/>
    </ligand>
</feature>
<dbReference type="SUPFAM" id="SSF52540">
    <property type="entry name" value="P-loop containing nucleoside triphosphate hydrolases"/>
    <property type="match status" value="1"/>
</dbReference>
<dbReference type="GeneID" id="35805528"/>
<feature type="binding site" evidence="8">
    <location>
        <begin position="57"/>
        <end position="59"/>
    </location>
    <ligand>
        <name>AMP</name>
        <dbReference type="ChEBI" id="CHEBI:456215"/>
    </ligand>
</feature>
<dbReference type="EMBL" id="PDBW01000001">
    <property type="protein sequence ID" value="PFH01740.1"/>
    <property type="molecule type" value="Genomic_DNA"/>
</dbReference>
<feature type="binding site" evidence="8">
    <location>
        <position position="199"/>
    </location>
    <ligand>
        <name>ATP</name>
        <dbReference type="ChEBI" id="CHEBI:30616"/>
    </ligand>
</feature>
<keyword evidence="3 8" id="KW-0545">Nucleotide biosynthesis</keyword>
<comment type="domain">
    <text evidence="8">Consists of three domains, a large central CORE domain and two small peripheral domains, NMPbind and LID, which undergo movements during catalysis. The LID domain closes over the site of phosphoryl transfer upon ATP binding. Assembling and dissambling the active center during each catalytic cycle provides an effective means to prevent ATP hydrolysis. Some bacteria have evolved a zinc-coordinating structure that stabilizes the LID domain.</text>
</comment>
<evidence type="ECO:0000256" key="2">
    <source>
        <dbReference type="ARBA" id="ARBA00022723"/>
    </source>
</evidence>
<comment type="caution">
    <text evidence="12">The sequence shown here is derived from an EMBL/GenBank/DDBJ whole genome shotgun (WGS) entry which is preliminary data.</text>
</comment>
<evidence type="ECO:0000256" key="10">
    <source>
        <dbReference type="RuleBase" id="RU003331"/>
    </source>
</evidence>
<feature type="binding site" evidence="8">
    <location>
        <begin position="85"/>
        <end position="88"/>
    </location>
    <ligand>
        <name>AMP</name>
        <dbReference type="ChEBI" id="CHEBI:456215"/>
    </ligand>
</feature>
<dbReference type="EC" id="2.7.4.3" evidence="8 10"/>
<keyword evidence="4 8" id="KW-0547">Nucleotide-binding</keyword>
<dbReference type="NCBIfam" id="NF001379">
    <property type="entry name" value="PRK00279.1-1"/>
    <property type="match status" value="1"/>
</dbReference>
<feature type="binding site" evidence="8">
    <location>
        <position position="130"/>
    </location>
    <ligand>
        <name>Zn(2+)</name>
        <dbReference type="ChEBI" id="CHEBI:29105"/>
        <note>structural</note>
    </ligand>
</feature>
<dbReference type="NCBIfam" id="NF001380">
    <property type="entry name" value="PRK00279.1-2"/>
    <property type="match status" value="1"/>
</dbReference>
<feature type="domain" description="Adenylate kinase active site lid" evidence="11">
    <location>
        <begin position="127"/>
        <end position="162"/>
    </location>
</feature>
<comment type="catalytic activity">
    <reaction evidence="8 10">
        <text>AMP + ATP = 2 ADP</text>
        <dbReference type="Rhea" id="RHEA:12973"/>
        <dbReference type="ChEBI" id="CHEBI:30616"/>
        <dbReference type="ChEBI" id="CHEBI:456215"/>
        <dbReference type="ChEBI" id="CHEBI:456216"/>
        <dbReference type="EC" id="2.7.4.3"/>
    </reaction>
</comment>
<feature type="binding site" evidence="8">
    <location>
        <position position="133"/>
    </location>
    <ligand>
        <name>Zn(2+)</name>
        <dbReference type="ChEBI" id="CHEBI:29105"/>
        <note>structural</note>
    </ligand>
</feature>
<feature type="binding site" evidence="8">
    <location>
        <position position="92"/>
    </location>
    <ligand>
        <name>AMP</name>
        <dbReference type="ChEBI" id="CHEBI:456215"/>
    </ligand>
</feature>
<feature type="binding site" evidence="8">
    <location>
        <begin position="10"/>
        <end position="15"/>
    </location>
    <ligand>
        <name>ATP</name>
        <dbReference type="ChEBI" id="CHEBI:30616"/>
    </ligand>
</feature>
<dbReference type="PROSITE" id="PS00113">
    <property type="entry name" value="ADENYLATE_KINASE"/>
    <property type="match status" value="1"/>
</dbReference>
<dbReference type="InterPro" id="IPR033690">
    <property type="entry name" value="Adenylat_kinase_CS"/>
</dbReference>
<keyword evidence="7 8" id="KW-0067">ATP-binding</keyword>
<evidence type="ECO:0000256" key="4">
    <source>
        <dbReference type="ARBA" id="ARBA00022741"/>
    </source>
</evidence>
<keyword evidence="8" id="KW-0963">Cytoplasm</keyword>
<comment type="subunit">
    <text evidence="8 10">Monomer.</text>
</comment>
<dbReference type="HAMAP" id="MF_00235">
    <property type="entry name" value="Adenylate_kinase_Adk"/>
    <property type="match status" value="1"/>
</dbReference>
<dbReference type="AlphaFoldDB" id="A0AB36TEW3"/>
<feature type="binding site" evidence="8">
    <location>
        <position position="150"/>
    </location>
    <ligand>
        <name>Zn(2+)</name>
        <dbReference type="ChEBI" id="CHEBI:29105"/>
        <note>structural</note>
    </ligand>
</feature>
<evidence type="ECO:0000313" key="13">
    <source>
        <dbReference type="Proteomes" id="UP000223596"/>
    </source>
</evidence>
<evidence type="ECO:0000256" key="6">
    <source>
        <dbReference type="ARBA" id="ARBA00022833"/>
    </source>
</evidence>
<proteinExistence type="inferred from homology"/>
<dbReference type="InterPro" id="IPR006259">
    <property type="entry name" value="Adenyl_kin_sub"/>
</dbReference>
<feature type="binding site" evidence="8">
    <location>
        <position position="160"/>
    </location>
    <ligand>
        <name>AMP</name>
        <dbReference type="ChEBI" id="CHEBI:456215"/>
    </ligand>
</feature>
<dbReference type="SMR" id="A0AB36TEW3"/>
<dbReference type="RefSeq" id="WP_003518549.1">
    <property type="nucleotide sequence ID" value="NZ_CP013828.1"/>
</dbReference>
<dbReference type="GO" id="GO:0044209">
    <property type="term" value="P:AMP salvage"/>
    <property type="evidence" value="ECO:0007669"/>
    <property type="project" value="UniProtKB-UniRule"/>
</dbReference>
<evidence type="ECO:0000256" key="7">
    <source>
        <dbReference type="ARBA" id="ARBA00022840"/>
    </source>
</evidence>
<accession>A0AB36TEW3</accession>
<evidence type="ECO:0000256" key="1">
    <source>
        <dbReference type="ARBA" id="ARBA00022679"/>
    </source>
</evidence>
<evidence type="ECO:0000256" key="3">
    <source>
        <dbReference type="ARBA" id="ARBA00022727"/>
    </source>
</evidence>
<dbReference type="InterPro" id="IPR027417">
    <property type="entry name" value="P-loop_NTPase"/>
</dbReference>
<keyword evidence="1 8" id="KW-0808">Transferase</keyword>
<feature type="binding site" evidence="8">
    <location>
        <position position="31"/>
    </location>
    <ligand>
        <name>AMP</name>
        <dbReference type="ChEBI" id="CHEBI:456215"/>
    </ligand>
</feature>
<keyword evidence="6 8" id="KW-0862">Zinc</keyword>
<dbReference type="Pfam" id="PF00406">
    <property type="entry name" value="ADK"/>
    <property type="match status" value="1"/>
</dbReference>
<dbReference type="Proteomes" id="UP000223596">
    <property type="component" value="Unassembled WGS sequence"/>
</dbReference>
<dbReference type="Pfam" id="PF05191">
    <property type="entry name" value="ADK_lid"/>
    <property type="match status" value="1"/>
</dbReference>
<keyword evidence="5 8" id="KW-0418">Kinase</keyword>
<dbReference type="InterPro" id="IPR000850">
    <property type="entry name" value="Adenylat/UMP-CMP_kin"/>
</dbReference>
<dbReference type="InterPro" id="IPR007862">
    <property type="entry name" value="Adenylate_kinase_lid-dom"/>
</dbReference>
<feature type="binding site" evidence="8">
    <location>
        <position position="171"/>
    </location>
    <ligand>
        <name>AMP</name>
        <dbReference type="ChEBI" id="CHEBI:456215"/>
    </ligand>
</feature>
<keyword evidence="2 8" id="KW-0479">Metal-binding</keyword>
<comment type="pathway">
    <text evidence="8">Purine metabolism; AMP biosynthesis via salvage pathway; AMP from ADP: step 1/1.</text>
</comment>
<dbReference type="NCBIfam" id="TIGR01351">
    <property type="entry name" value="adk"/>
    <property type="match status" value="1"/>
</dbReference>
<evidence type="ECO:0000313" key="12">
    <source>
        <dbReference type="EMBL" id="PFH01740.1"/>
    </source>
</evidence>
<dbReference type="GO" id="GO:0004017">
    <property type="term" value="F:AMP kinase activity"/>
    <property type="evidence" value="ECO:0007669"/>
    <property type="project" value="UniProtKB-UniRule"/>
</dbReference>
<comment type="function">
    <text evidence="8">Catalyzes the reversible transfer of the terminal phosphate group between ATP and AMP. Plays an important role in cellular energy homeostasis and in adenine nucleotide metabolism.</text>
</comment>
<organism evidence="12 13">
    <name type="scientific">Acetivibrio thermocellus AD2</name>
    <dbReference type="NCBI Taxonomy" id="1138384"/>
    <lineage>
        <taxon>Bacteria</taxon>
        <taxon>Bacillati</taxon>
        <taxon>Bacillota</taxon>
        <taxon>Clostridia</taxon>
        <taxon>Eubacteriales</taxon>
        <taxon>Oscillospiraceae</taxon>
        <taxon>Acetivibrio</taxon>
    </lineage>
</organism>
<evidence type="ECO:0000256" key="9">
    <source>
        <dbReference type="RuleBase" id="RU003330"/>
    </source>
</evidence>
<dbReference type="CDD" id="cd01428">
    <property type="entry name" value="ADK"/>
    <property type="match status" value="1"/>
</dbReference>
<comment type="subcellular location">
    <subcellularLocation>
        <location evidence="8 10">Cytoplasm</location>
    </subcellularLocation>
</comment>
<feature type="region of interest" description="NMP" evidence="8">
    <location>
        <begin position="30"/>
        <end position="59"/>
    </location>
</feature>
<feature type="binding site" evidence="8">
    <location>
        <position position="153"/>
    </location>
    <ligand>
        <name>Zn(2+)</name>
        <dbReference type="ChEBI" id="CHEBI:29105"/>
        <note>structural</note>
    </ligand>
</feature>
<evidence type="ECO:0000256" key="5">
    <source>
        <dbReference type="ARBA" id="ARBA00022777"/>
    </source>
</evidence>
<name>A0AB36TEW3_ACETH</name>
<dbReference type="GO" id="GO:0005524">
    <property type="term" value="F:ATP binding"/>
    <property type="evidence" value="ECO:0007669"/>
    <property type="project" value="UniProtKB-UniRule"/>
</dbReference>
<evidence type="ECO:0000259" key="11">
    <source>
        <dbReference type="Pfam" id="PF05191"/>
    </source>
</evidence>
<comment type="similarity">
    <text evidence="8 9">Belongs to the adenylate kinase family.</text>
</comment>
<dbReference type="NCBIfam" id="NF011100">
    <property type="entry name" value="PRK14527.1"/>
    <property type="match status" value="1"/>
</dbReference>
<feature type="binding site" evidence="8">
    <location>
        <position position="127"/>
    </location>
    <ligand>
        <name>ATP</name>
        <dbReference type="ChEBI" id="CHEBI:30616"/>
    </ligand>
</feature>
<gene>
    <name evidence="8" type="primary">adk</name>
    <name evidence="12" type="ORF">M972_11484</name>
</gene>
<dbReference type="PRINTS" id="PR00094">
    <property type="entry name" value="ADENYLTKNASE"/>
</dbReference>
<feature type="region of interest" description="LID" evidence="8">
    <location>
        <begin position="126"/>
        <end position="163"/>
    </location>
</feature>